<evidence type="ECO:0000256" key="1">
    <source>
        <dbReference type="SAM" id="SignalP"/>
    </source>
</evidence>
<name>A0A2M4D007_ANODA</name>
<feature type="signal peptide" evidence="1">
    <location>
        <begin position="1"/>
        <end position="17"/>
    </location>
</feature>
<feature type="chain" id="PRO_5014947738" evidence="1">
    <location>
        <begin position="18"/>
        <end position="93"/>
    </location>
</feature>
<sequence length="93" mass="10716">MVVIATVYVLALPVAAGIVCTVRKVFPLLCAVHDCRPLRSIVHHWPMMDPIGWSGRDNVAACFDTVPPDRLPYHRGYQRFAWFVLSPDWQRRR</sequence>
<dbReference type="AlphaFoldDB" id="A0A2M4D007"/>
<keyword evidence="1" id="KW-0732">Signal</keyword>
<reference evidence="2" key="1">
    <citation type="submission" date="2018-01" db="EMBL/GenBank/DDBJ databases">
        <title>An insight into the sialome of Amazonian anophelines.</title>
        <authorList>
            <person name="Ribeiro J.M."/>
            <person name="Scarpassa V."/>
            <person name="Calvo E."/>
        </authorList>
    </citation>
    <scope>NUCLEOTIDE SEQUENCE</scope>
</reference>
<proteinExistence type="predicted"/>
<protein>
    <submittedName>
        <fullName evidence="2">Putative secreted protein</fullName>
    </submittedName>
</protein>
<evidence type="ECO:0000313" key="2">
    <source>
        <dbReference type="EMBL" id="MBW70922.1"/>
    </source>
</evidence>
<dbReference type="EMBL" id="GGFL01006744">
    <property type="protein sequence ID" value="MBW70922.1"/>
    <property type="molecule type" value="Transcribed_RNA"/>
</dbReference>
<accession>A0A2M4D007</accession>
<organism evidence="2">
    <name type="scientific">Anopheles darlingi</name>
    <name type="common">Mosquito</name>
    <dbReference type="NCBI Taxonomy" id="43151"/>
    <lineage>
        <taxon>Eukaryota</taxon>
        <taxon>Metazoa</taxon>
        <taxon>Ecdysozoa</taxon>
        <taxon>Arthropoda</taxon>
        <taxon>Hexapoda</taxon>
        <taxon>Insecta</taxon>
        <taxon>Pterygota</taxon>
        <taxon>Neoptera</taxon>
        <taxon>Endopterygota</taxon>
        <taxon>Diptera</taxon>
        <taxon>Nematocera</taxon>
        <taxon>Culicoidea</taxon>
        <taxon>Culicidae</taxon>
        <taxon>Anophelinae</taxon>
        <taxon>Anopheles</taxon>
    </lineage>
</organism>